<evidence type="ECO:0000313" key="1">
    <source>
        <dbReference type="EMBL" id="QSG03734.1"/>
    </source>
</evidence>
<dbReference type="RefSeq" id="WP_238477780.1">
    <property type="nucleotide sequence ID" value="NZ_CP064786.1"/>
</dbReference>
<dbReference type="Proteomes" id="UP000663586">
    <property type="component" value="Chromosome"/>
</dbReference>
<dbReference type="EMBL" id="CP064786">
    <property type="protein sequence ID" value="QSG03734.1"/>
    <property type="molecule type" value="Genomic_DNA"/>
</dbReference>
<organism evidence="1 2">
    <name type="scientific">Natranaeroarchaeum sulfidigenes</name>
    <dbReference type="NCBI Taxonomy" id="2784880"/>
    <lineage>
        <taxon>Archaea</taxon>
        <taxon>Methanobacteriati</taxon>
        <taxon>Methanobacteriota</taxon>
        <taxon>Stenosarchaea group</taxon>
        <taxon>Halobacteria</taxon>
        <taxon>Halobacteriales</taxon>
        <taxon>Natronoarchaeaceae</taxon>
        <taxon>Natranaeroarchaeum</taxon>
    </lineage>
</organism>
<dbReference type="KEGG" id="hara:AArcS_2538"/>
<reference evidence="1" key="1">
    <citation type="submission" date="2020-11" db="EMBL/GenBank/DDBJ databases">
        <title>Carbohydrate-dependent, anaerobic sulfur respiration: A novel catabolism in halophilic archaea.</title>
        <authorList>
            <person name="Sorokin D.Y."/>
            <person name="Messina E."/>
            <person name="Smedile F."/>
            <person name="La Cono V."/>
            <person name="Hallsworth J.E."/>
            <person name="Yakimov M.M."/>
        </authorList>
    </citation>
    <scope>NUCLEOTIDE SEQUENCE</scope>
    <source>
        <strain evidence="1">AArc-S</strain>
    </source>
</reference>
<accession>A0A897MT72</accession>
<name>A0A897MT72_9EURY</name>
<evidence type="ECO:0008006" key="3">
    <source>
        <dbReference type="Google" id="ProtNLM"/>
    </source>
</evidence>
<dbReference type="AlphaFoldDB" id="A0A897MT72"/>
<gene>
    <name evidence="1" type="ORF">AArcS_2538</name>
</gene>
<proteinExistence type="predicted"/>
<keyword evidence="2" id="KW-1185">Reference proteome</keyword>
<dbReference type="GeneID" id="70685919"/>
<evidence type="ECO:0000313" key="2">
    <source>
        <dbReference type="Proteomes" id="UP000663586"/>
    </source>
</evidence>
<protein>
    <recommendedName>
        <fullName evidence="3">Small CPxCG-related zinc finger protein</fullName>
    </recommendedName>
</protein>
<sequence>MTPATHRCVCGATLQYKQDLRKEDGDVYPIWKCRDCETPVPGQIAERIRHQHPS</sequence>